<protein>
    <recommendedName>
        <fullName evidence="4">DoxX family protein</fullName>
    </recommendedName>
</protein>
<feature type="transmembrane region" description="Helical" evidence="1">
    <location>
        <begin position="67"/>
        <end position="87"/>
    </location>
</feature>
<comment type="caution">
    <text evidence="2">The sequence shown here is derived from an EMBL/GenBank/DDBJ whole genome shotgun (WGS) entry which is preliminary data.</text>
</comment>
<keyword evidence="1" id="KW-0472">Membrane</keyword>
<sequence>MKKFGITGIGILFFVYGLFRLGISSLLLLQAFELINYTGLEAALSDVHRFLTAEQDKALFPLTSNQYLFYLWLMGALLITGGIGCLLRKHVGVYSLYTFLGLYVALFVNFQTINPKIMHLIVCALLLAIYHWLRHGEEEVKLVSPNN</sequence>
<dbReference type="Proteomes" id="UP001595621">
    <property type="component" value="Unassembled WGS sequence"/>
</dbReference>
<evidence type="ECO:0008006" key="4">
    <source>
        <dbReference type="Google" id="ProtNLM"/>
    </source>
</evidence>
<reference evidence="3" key="1">
    <citation type="journal article" date="2019" name="Int. J. Syst. Evol. Microbiol.">
        <title>The Global Catalogue of Microorganisms (GCM) 10K type strain sequencing project: providing services to taxonomists for standard genome sequencing and annotation.</title>
        <authorList>
            <consortium name="The Broad Institute Genomics Platform"/>
            <consortium name="The Broad Institute Genome Sequencing Center for Infectious Disease"/>
            <person name="Wu L."/>
            <person name="Ma J."/>
        </authorList>
    </citation>
    <scope>NUCLEOTIDE SEQUENCE [LARGE SCALE GENOMIC DNA]</scope>
    <source>
        <strain evidence="3">KCTC 52277</strain>
    </source>
</reference>
<dbReference type="EMBL" id="JBHRTD010000018">
    <property type="protein sequence ID" value="MFC3140227.1"/>
    <property type="molecule type" value="Genomic_DNA"/>
</dbReference>
<dbReference type="RefSeq" id="WP_248934149.1">
    <property type="nucleotide sequence ID" value="NZ_JAKILF010000001.1"/>
</dbReference>
<feature type="transmembrane region" description="Helical" evidence="1">
    <location>
        <begin position="117"/>
        <end position="133"/>
    </location>
</feature>
<proteinExistence type="predicted"/>
<evidence type="ECO:0000256" key="1">
    <source>
        <dbReference type="SAM" id="Phobius"/>
    </source>
</evidence>
<keyword evidence="3" id="KW-1185">Reference proteome</keyword>
<evidence type="ECO:0000313" key="2">
    <source>
        <dbReference type="EMBL" id="MFC3140227.1"/>
    </source>
</evidence>
<name>A0ABV7GKJ2_9GAMM</name>
<feature type="transmembrane region" description="Helical" evidence="1">
    <location>
        <begin position="12"/>
        <end position="32"/>
    </location>
</feature>
<organism evidence="2 3">
    <name type="scientific">Shewanella submarina</name>
    <dbReference type="NCBI Taxonomy" id="2016376"/>
    <lineage>
        <taxon>Bacteria</taxon>
        <taxon>Pseudomonadati</taxon>
        <taxon>Pseudomonadota</taxon>
        <taxon>Gammaproteobacteria</taxon>
        <taxon>Alteromonadales</taxon>
        <taxon>Shewanellaceae</taxon>
        <taxon>Shewanella</taxon>
    </lineage>
</organism>
<keyword evidence="1" id="KW-1133">Transmembrane helix</keyword>
<evidence type="ECO:0000313" key="3">
    <source>
        <dbReference type="Proteomes" id="UP001595621"/>
    </source>
</evidence>
<gene>
    <name evidence="2" type="ORF">ACFOE0_18870</name>
</gene>
<feature type="transmembrane region" description="Helical" evidence="1">
    <location>
        <begin position="94"/>
        <end position="111"/>
    </location>
</feature>
<accession>A0ABV7GKJ2</accession>
<keyword evidence="1" id="KW-0812">Transmembrane</keyword>